<gene>
    <name evidence="10" type="primary">ecfA2</name>
    <name evidence="10" type="ORF">SAMEA4364220_01466</name>
</gene>
<name>A0A239TUZ0_9FIRM</name>
<keyword evidence="10" id="KW-0378">Hydrolase</keyword>
<dbReference type="NCBIfam" id="TIGR04521">
    <property type="entry name" value="ECF_ATPase_2"/>
    <property type="match status" value="1"/>
</dbReference>
<organism evidence="10 11">
    <name type="scientific">Megamonas hypermegale</name>
    <dbReference type="NCBI Taxonomy" id="158847"/>
    <lineage>
        <taxon>Bacteria</taxon>
        <taxon>Bacillati</taxon>
        <taxon>Bacillota</taxon>
        <taxon>Negativicutes</taxon>
        <taxon>Selenomonadales</taxon>
        <taxon>Selenomonadaceae</taxon>
        <taxon>Megamonas</taxon>
    </lineage>
</organism>
<dbReference type="RefSeq" id="WP_027889377.1">
    <property type="nucleotide sequence ID" value="NZ_LT906446.1"/>
</dbReference>
<keyword evidence="2 8" id="KW-0813">Transport</keyword>
<dbReference type="FunFam" id="3.40.50.300:FF:000224">
    <property type="entry name" value="Energy-coupling factor transporter ATP-binding protein EcfA"/>
    <property type="match status" value="1"/>
</dbReference>
<dbReference type="GO" id="GO:0043190">
    <property type="term" value="C:ATP-binding cassette (ABC) transporter complex"/>
    <property type="evidence" value="ECO:0007669"/>
    <property type="project" value="TreeGrafter"/>
</dbReference>
<feature type="domain" description="ABC transporter" evidence="9">
    <location>
        <begin position="3"/>
        <end position="245"/>
    </location>
</feature>
<evidence type="ECO:0000256" key="2">
    <source>
        <dbReference type="ARBA" id="ARBA00022448"/>
    </source>
</evidence>
<evidence type="ECO:0000256" key="4">
    <source>
        <dbReference type="ARBA" id="ARBA00022741"/>
    </source>
</evidence>
<comment type="function">
    <text evidence="8">ATP-binding (A) component of a common energy-coupling factor (ECF) ABC-transporter complex.</text>
</comment>
<dbReference type="InterPro" id="IPR003593">
    <property type="entry name" value="AAA+_ATPase"/>
</dbReference>
<accession>A0A239TUZ0</accession>
<keyword evidence="7 8" id="KW-0472">Membrane</keyword>
<dbReference type="InterPro" id="IPR017871">
    <property type="entry name" value="ABC_transporter-like_CS"/>
</dbReference>
<evidence type="ECO:0000313" key="10">
    <source>
        <dbReference type="EMBL" id="SNV01620.1"/>
    </source>
</evidence>
<proteinExistence type="inferred from homology"/>
<dbReference type="NCBIfam" id="NF010158">
    <property type="entry name" value="PRK13637.1"/>
    <property type="match status" value="1"/>
</dbReference>
<keyword evidence="3 8" id="KW-1003">Cell membrane</keyword>
<dbReference type="Pfam" id="PF00005">
    <property type="entry name" value="ABC_tran"/>
    <property type="match status" value="1"/>
</dbReference>
<dbReference type="AlphaFoldDB" id="A0A239TUZ0"/>
<evidence type="ECO:0000256" key="6">
    <source>
        <dbReference type="ARBA" id="ARBA00022967"/>
    </source>
</evidence>
<dbReference type="InterPro" id="IPR050095">
    <property type="entry name" value="ECF_ABC_transporter_ATP-bd"/>
</dbReference>
<sequence length="288" mass="32388">MSIEIRNVTHIYMEKTPYEKMALDDVSLTIEEGSFTAIAGHTGSGKSTLMQHINGLLTPDKGMVHIDGIDINKKNKASFTARRSVGLVFQYPEQQLFEETVSKDIAFGPKNFGLSEDEIKERVKDAMEFVELDYEEYKDKSPFELSGGQMRRVAIAGIIALKPKYLVLDEPTAGLDPQLKANLLNKIKKLHSKEKMTIIMVSHNMDDIAKLADKVAVMNHGKLMIYDKPDKVFANRQIIKDAGLLEPEVMQLLQKIKDKGLDVNVNVLNKNDALKEILTSLRKRGIKC</sequence>
<dbReference type="PROSITE" id="PS00211">
    <property type="entry name" value="ABC_TRANSPORTER_1"/>
    <property type="match status" value="1"/>
</dbReference>
<dbReference type="Proteomes" id="UP000215383">
    <property type="component" value="Chromosome 1"/>
</dbReference>
<dbReference type="eggNOG" id="COG1122">
    <property type="taxonomic scope" value="Bacteria"/>
</dbReference>
<dbReference type="EC" id="7.-.-.-" evidence="8"/>
<keyword evidence="4 8" id="KW-0547">Nucleotide-binding</keyword>
<dbReference type="GO" id="GO:0042626">
    <property type="term" value="F:ATPase-coupled transmembrane transporter activity"/>
    <property type="evidence" value="ECO:0007669"/>
    <property type="project" value="TreeGrafter"/>
</dbReference>
<dbReference type="InterPro" id="IPR003439">
    <property type="entry name" value="ABC_transporter-like_ATP-bd"/>
</dbReference>
<dbReference type="GeneID" id="78507464"/>
<dbReference type="PANTHER" id="PTHR43553">
    <property type="entry name" value="HEAVY METAL TRANSPORTER"/>
    <property type="match status" value="1"/>
</dbReference>
<evidence type="ECO:0000256" key="5">
    <source>
        <dbReference type="ARBA" id="ARBA00022840"/>
    </source>
</evidence>
<keyword evidence="11" id="KW-1185">Reference proteome</keyword>
<evidence type="ECO:0000259" key="9">
    <source>
        <dbReference type="PROSITE" id="PS50893"/>
    </source>
</evidence>
<evidence type="ECO:0000256" key="1">
    <source>
        <dbReference type="ARBA" id="ARBA00004202"/>
    </source>
</evidence>
<dbReference type="SUPFAM" id="SSF52540">
    <property type="entry name" value="P-loop containing nucleoside triphosphate hydrolases"/>
    <property type="match status" value="1"/>
</dbReference>
<dbReference type="PROSITE" id="PS50893">
    <property type="entry name" value="ABC_TRANSPORTER_2"/>
    <property type="match status" value="1"/>
</dbReference>
<dbReference type="InterPro" id="IPR027417">
    <property type="entry name" value="P-loop_NTPase"/>
</dbReference>
<evidence type="ECO:0000256" key="3">
    <source>
        <dbReference type="ARBA" id="ARBA00022475"/>
    </source>
</evidence>
<comment type="similarity">
    <text evidence="8">Belongs to the ABC transporter superfamily. Energy-coupling factor EcfA family.</text>
</comment>
<dbReference type="Gene3D" id="3.40.50.300">
    <property type="entry name" value="P-loop containing nucleotide triphosphate hydrolases"/>
    <property type="match status" value="1"/>
</dbReference>
<protein>
    <recommendedName>
        <fullName evidence="8">Energy-coupling factor transporter ATP-binding protein EcfA2</fullName>
        <ecNumber evidence="8">7.-.-.-</ecNumber>
    </recommendedName>
</protein>
<evidence type="ECO:0000313" key="11">
    <source>
        <dbReference type="Proteomes" id="UP000215383"/>
    </source>
</evidence>
<evidence type="ECO:0000256" key="8">
    <source>
        <dbReference type="RuleBase" id="RU365104"/>
    </source>
</evidence>
<dbReference type="GO" id="GO:0005524">
    <property type="term" value="F:ATP binding"/>
    <property type="evidence" value="ECO:0007669"/>
    <property type="project" value="UniProtKB-UniRule"/>
</dbReference>
<evidence type="ECO:0000256" key="7">
    <source>
        <dbReference type="ARBA" id="ARBA00023136"/>
    </source>
</evidence>
<reference evidence="10 11" key="1">
    <citation type="submission" date="2017-06" db="EMBL/GenBank/DDBJ databases">
        <authorList>
            <consortium name="Pathogen Informatics"/>
        </authorList>
    </citation>
    <scope>NUCLEOTIDE SEQUENCE [LARGE SCALE GENOMIC DNA]</scope>
    <source>
        <strain evidence="10 11">NCTC10570</strain>
    </source>
</reference>
<dbReference type="SMART" id="SM00382">
    <property type="entry name" value="AAA"/>
    <property type="match status" value="1"/>
</dbReference>
<dbReference type="GO" id="GO:0016887">
    <property type="term" value="F:ATP hydrolysis activity"/>
    <property type="evidence" value="ECO:0007669"/>
    <property type="project" value="InterPro"/>
</dbReference>
<dbReference type="InterPro" id="IPR015856">
    <property type="entry name" value="ABC_transpr_CbiO/EcfA_su"/>
</dbReference>
<keyword evidence="5 8" id="KW-0067">ATP-binding</keyword>
<dbReference type="CDD" id="cd03225">
    <property type="entry name" value="ABC_cobalt_CbiO_domain1"/>
    <property type="match status" value="1"/>
</dbReference>
<keyword evidence="6" id="KW-1278">Translocase</keyword>
<comment type="subcellular location">
    <subcellularLocation>
        <location evidence="1 8">Cell membrane</location>
        <topology evidence="1 8">Peripheral membrane protein</topology>
    </subcellularLocation>
</comment>
<dbReference type="PANTHER" id="PTHR43553:SF27">
    <property type="entry name" value="ENERGY-COUPLING FACTOR TRANSPORTER ATP-BINDING PROTEIN ECFA2"/>
    <property type="match status" value="1"/>
</dbReference>
<dbReference type="InterPro" id="IPR030946">
    <property type="entry name" value="EcfA2"/>
</dbReference>
<comment type="subunit">
    <text evidence="8">Forms a stable energy-coupling factor (ECF) transporter complex composed of 2 membrane-embedded substrate-binding proteins (S component), 2 ATP-binding proteins (A component) and 2 transmembrane proteins (T component).</text>
</comment>
<dbReference type="EMBL" id="LT906446">
    <property type="protein sequence ID" value="SNV01620.1"/>
    <property type="molecule type" value="Genomic_DNA"/>
</dbReference>